<name>A0A5P1EGL2_ASPOF</name>
<dbReference type="AlphaFoldDB" id="A0A5P1EGL2"/>
<gene>
    <name evidence="1" type="ORF">A4U43_C07F32840</name>
</gene>
<proteinExistence type="predicted"/>
<organism evidence="1 2">
    <name type="scientific">Asparagus officinalis</name>
    <name type="common">Garden asparagus</name>
    <dbReference type="NCBI Taxonomy" id="4686"/>
    <lineage>
        <taxon>Eukaryota</taxon>
        <taxon>Viridiplantae</taxon>
        <taxon>Streptophyta</taxon>
        <taxon>Embryophyta</taxon>
        <taxon>Tracheophyta</taxon>
        <taxon>Spermatophyta</taxon>
        <taxon>Magnoliopsida</taxon>
        <taxon>Liliopsida</taxon>
        <taxon>Asparagales</taxon>
        <taxon>Asparagaceae</taxon>
        <taxon>Asparagoideae</taxon>
        <taxon>Asparagus</taxon>
    </lineage>
</organism>
<evidence type="ECO:0000313" key="2">
    <source>
        <dbReference type="Proteomes" id="UP000243459"/>
    </source>
</evidence>
<dbReference type="Gramene" id="ONK65038">
    <property type="protein sequence ID" value="ONK65038"/>
    <property type="gene ID" value="A4U43_C07F32840"/>
</dbReference>
<dbReference type="Proteomes" id="UP000243459">
    <property type="component" value="Chromosome 7"/>
</dbReference>
<sequence>MIKINTDIAIRSDALAIGVIARDHLGCNLLSFGEFGPPLSPSEGEASAILRALKIAISRVGGVFSPLVCSSKSSFAHNSPCPLKFEDVKLVPCSPSPVSIVLEKRSLDDKVVNIEKHKLDDDKVEVVRKSSLKKPADRGAKRGKKGNVKWMDFVGKELFEIREFESLLAVVGEQEEGGGGPARFKGRRRGEKMLDELGWGCGQGGAARGDWQRVRGVEQRLRRGVGELDWRW</sequence>
<evidence type="ECO:0000313" key="1">
    <source>
        <dbReference type="EMBL" id="ONK65038.1"/>
    </source>
</evidence>
<accession>A0A5P1EGL2</accession>
<dbReference type="PANTHER" id="PTHR33401:SF19">
    <property type="entry name" value="(RAPE) HYPOTHETICAL PROTEIN"/>
    <property type="match status" value="1"/>
</dbReference>
<dbReference type="EMBL" id="CM007387">
    <property type="protein sequence ID" value="ONK65038.1"/>
    <property type="molecule type" value="Genomic_DNA"/>
</dbReference>
<reference evidence="2" key="1">
    <citation type="journal article" date="2017" name="Nat. Commun.">
        <title>The asparagus genome sheds light on the origin and evolution of a young Y chromosome.</title>
        <authorList>
            <person name="Harkess A."/>
            <person name="Zhou J."/>
            <person name="Xu C."/>
            <person name="Bowers J.E."/>
            <person name="Van der Hulst R."/>
            <person name="Ayyampalayam S."/>
            <person name="Mercati F."/>
            <person name="Riccardi P."/>
            <person name="McKain M.R."/>
            <person name="Kakrana A."/>
            <person name="Tang H."/>
            <person name="Ray J."/>
            <person name="Groenendijk J."/>
            <person name="Arikit S."/>
            <person name="Mathioni S.M."/>
            <person name="Nakano M."/>
            <person name="Shan H."/>
            <person name="Telgmann-Rauber A."/>
            <person name="Kanno A."/>
            <person name="Yue Z."/>
            <person name="Chen H."/>
            <person name="Li W."/>
            <person name="Chen Y."/>
            <person name="Xu X."/>
            <person name="Zhang Y."/>
            <person name="Luo S."/>
            <person name="Chen H."/>
            <person name="Gao J."/>
            <person name="Mao Z."/>
            <person name="Pires J.C."/>
            <person name="Luo M."/>
            <person name="Kudrna D."/>
            <person name="Wing R.A."/>
            <person name="Meyers B.C."/>
            <person name="Yi K."/>
            <person name="Kong H."/>
            <person name="Lavrijsen P."/>
            <person name="Sunseri F."/>
            <person name="Falavigna A."/>
            <person name="Ye Y."/>
            <person name="Leebens-Mack J.H."/>
            <person name="Chen G."/>
        </authorList>
    </citation>
    <scope>NUCLEOTIDE SEQUENCE [LARGE SCALE GENOMIC DNA]</scope>
    <source>
        <strain evidence="2">cv. DH0086</strain>
    </source>
</reference>
<protein>
    <submittedName>
        <fullName evidence="1">Uncharacterized protein</fullName>
    </submittedName>
</protein>
<dbReference type="PANTHER" id="PTHR33401">
    <property type="entry name" value="LIGHT-HARVESTING COMPLEX-LIKE PROTEIN OHP2, CHLOROPLASTIC"/>
    <property type="match status" value="1"/>
</dbReference>
<keyword evidence="2" id="KW-1185">Reference proteome</keyword>